<evidence type="ECO:0000313" key="3">
    <source>
        <dbReference type="EMBL" id="MBW0569580.1"/>
    </source>
</evidence>
<name>A0A9Q3JU46_9BASI</name>
<dbReference type="PANTHER" id="PTHR15503:SF22">
    <property type="entry name" value="TRANSPOSON TY3-I GAG POLYPROTEIN"/>
    <property type="match status" value="1"/>
</dbReference>
<proteinExistence type="predicted"/>
<dbReference type="InterPro" id="IPR032567">
    <property type="entry name" value="RTL1-rel"/>
</dbReference>
<protein>
    <recommendedName>
        <fullName evidence="2">Retrotransposon gag domain-containing protein</fullName>
    </recommendedName>
</protein>
<keyword evidence="4" id="KW-1185">Reference proteome</keyword>
<feature type="compositionally biased region" description="Basic and acidic residues" evidence="1">
    <location>
        <begin position="337"/>
        <end position="350"/>
    </location>
</feature>
<gene>
    <name evidence="3" type="ORF">O181_109295</name>
</gene>
<comment type="caution">
    <text evidence="3">The sequence shown here is derived from an EMBL/GenBank/DDBJ whole genome shotgun (WGS) entry which is preliminary data.</text>
</comment>
<sequence length="440" mass="49599">MPVQHSPPAKNTRSQRHQAVLTPTARAPLDRTPSVHQLSANLDRGPPIEGAAPSRRGGVKSRRSRSFSGLLGGYPSIPQGPRSRLGEAEYEEGESEETKVAAALAGAPEASEAPNVALFNQPLVSQAEPNFLKMMEQMNQFMGQPTQAVAPRDTSKAPAFKTPSMKAPDSVDGTKAYKLRGFIQYCQFIFHNDPKNFFSDRKKVLYSIFLLTGRPGKWIEPYLSNISNEDPSYLLNNWKLFETQFFTLFGDPNEVRKAEQELDNLRMKESGQVYLYIADFRSLMSRIGDWGESAYIYVYRRGLASRLLDQLASRPGNFDSLQELMDITLELDTRYHERQREKGSNQEKKPPISGSNYSKHPQSSSSKKHYPRKNFCMSKDKPHAALLNKDNKIIGSEKERRIKEGLCNYCGGKHPLEKCFNRPENRQGSTKGFPSKQGKS</sequence>
<evidence type="ECO:0000313" key="4">
    <source>
        <dbReference type="Proteomes" id="UP000765509"/>
    </source>
</evidence>
<dbReference type="EMBL" id="AVOT02084659">
    <property type="protein sequence ID" value="MBW0569580.1"/>
    <property type="molecule type" value="Genomic_DNA"/>
</dbReference>
<dbReference type="OrthoDB" id="3033280at2759"/>
<feature type="compositionally biased region" description="Basic and acidic residues" evidence="1">
    <location>
        <begin position="414"/>
        <end position="425"/>
    </location>
</feature>
<feature type="region of interest" description="Disordered" evidence="1">
    <location>
        <begin position="413"/>
        <end position="440"/>
    </location>
</feature>
<dbReference type="Proteomes" id="UP000765509">
    <property type="component" value="Unassembled WGS sequence"/>
</dbReference>
<reference evidence="3" key="1">
    <citation type="submission" date="2021-03" db="EMBL/GenBank/DDBJ databases">
        <title>Draft genome sequence of rust myrtle Austropuccinia psidii MF-1, a brazilian biotype.</title>
        <authorList>
            <person name="Quecine M.C."/>
            <person name="Pachon D.M.R."/>
            <person name="Bonatelli M.L."/>
            <person name="Correr F.H."/>
            <person name="Franceschini L.M."/>
            <person name="Leite T.F."/>
            <person name="Margarido G.R.A."/>
            <person name="Almeida C.A."/>
            <person name="Ferrarezi J.A."/>
            <person name="Labate C.A."/>
        </authorList>
    </citation>
    <scope>NUCLEOTIDE SEQUENCE</scope>
    <source>
        <strain evidence="3">MF-1</strain>
    </source>
</reference>
<dbReference type="Pfam" id="PF03732">
    <property type="entry name" value="Retrotrans_gag"/>
    <property type="match status" value="1"/>
</dbReference>
<organism evidence="3 4">
    <name type="scientific">Austropuccinia psidii MF-1</name>
    <dbReference type="NCBI Taxonomy" id="1389203"/>
    <lineage>
        <taxon>Eukaryota</taxon>
        <taxon>Fungi</taxon>
        <taxon>Dikarya</taxon>
        <taxon>Basidiomycota</taxon>
        <taxon>Pucciniomycotina</taxon>
        <taxon>Pucciniomycetes</taxon>
        <taxon>Pucciniales</taxon>
        <taxon>Sphaerophragmiaceae</taxon>
        <taxon>Austropuccinia</taxon>
    </lineage>
</organism>
<dbReference type="InterPro" id="IPR005162">
    <property type="entry name" value="Retrotrans_gag_dom"/>
</dbReference>
<evidence type="ECO:0000256" key="1">
    <source>
        <dbReference type="SAM" id="MobiDB-lite"/>
    </source>
</evidence>
<feature type="region of interest" description="Disordered" evidence="1">
    <location>
        <begin position="1"/>
        <end position="94"/>
    </location>
</feature>
<dbReference type="AlphaFoldDB" id="A0A9Q3JU46"/>
<evidence type="ECO:0000259" key="2">
    <source>
        <dbReference type="Pfam" id="PF03732"/>
    </source>
</evidence>
<feature type="region of interest" description="Disordered" evidence="1">
    <location>
        <begin position="337"/>
        <end position="375"/>
    </location>
</feature>
<dbReference type="PANTHER" id="PTHR15503">
    <property type="entry name" value="LDOC1 RELATED"/>
    <property type="match status" value="1"/>
</dbReference>
<feature type="domain" description="Retrotransposon gag" evidence="2">
    <location>
        <begin position="209"/>
        <end position="304"/>
    </location>
</feature>
<accession>A0A9Q3JU46</accession>
<feature type="compositionally biased region" description="Low complexity" evidence="1">
    <location>
        <begin position="355"/>
        <end position="365"/>
    </location>
</feature>